<organism evidence="2 3">
    <name type="scientific">Novosphingobium clariflavum</name>
    <dbReference type="NCBI Taxonomy" id="2029884"/>
    <lineage>
        <taxon>Bacteria</taxon>
        <taxon>Pseudomonadati</taxon>
        <taxon>Pseudomonadota</taxon>
        <taxon>Alphaproteobacteria</taxon>
        <taxon>Sphingomonadales</taxon>
        <taxon>Sphingomonadaceae</taxon>
        <taxon>Novosphingobium</taxon>
    </lineage>
</organism>
<dbReference type="Proteomes" id="UP001589858">
    <property type="component" value="Unassembled WGS sequence"/>
</dbReference>
<evidence type="ECO:0000313" key="2">
    <source>
        <dbReference type="EMBL" id="MFC0686431.1"/>
    </source>
</evidence>
<feature type="compositionally biased region" description="Low complexity" evidence="1">
    <location>
        <begin position="88"/>
        <end position="103"/>
    </location>
</feature>
<dbReference type="RefSeq" id="WP_267223901.1">
    <property type="nucleotide sequence ID" value="NZ_JAPCWC010000028.1"/>
</dbReference>
<accession>A0ABV6SBP2</accession>
<protein>
    <submittedName>
        <fullName evidence="2">Uncharacterized protein</fullName>
    </submittedName>
</protein>
<proteinExistence type="predicted"/>
<keyword evidence="3" id="KW-1185">Reference proteome</keyword>
<evidence type="ECO:0000256" key="1">
    <source>
        <dbReference type="SAM" id="MobiDB-lite"/>
    </source>
</evidence>
<reference evidence="2 3" key="1">
    <citation type="submission" date="2024-09" db="EMBL/GenBank/DDBJ databases">
        <authorList>
            <person name="Sun Q."/>
            <person name="Mori K."/>
        </authorList>
    </citation>
    <scope>NUCLEOTIDE SEQUENCE [LARGE SCALE GENOMIC DNA]</scope>
    <source>
        <strain evidence="2 3">CICC 11035S</strain>
    </source>
</reference>
<name>A0ABV6SBP2_9SPHN</name>
<sequence length="232" mass="25015">MVRNLKPAPFAMTPSIVRRVIEPATTPSKGVVRIPILPITLADEVKGDISSSSDVPATIRPDCAAAPIASKSFRKPSARTEGPEEPARVAPVSAAPSAPAEFPNLGRPDYGEARAFAAKSIPAIGDVGSKFRFKVKPAPSRGEKIALPAPRKQMDSIREPARKKTLPPLASDVRRAQLNAATAFLKRLGILVTPCDREEQIRKYRVTGKAEAQFLEQVIEIAISYGFEADRV</sequence>
<gene>
    <name evidence="2" type="ORF">ACFFF8_17740</name>
</gene>
<comment type="caution">
    <text evidence="2">The sequence shown here is derived from an EMBL/GenBank/DDBJ whole genome shotgun (WGS) entry which is preliminary data.</text>
</comment>
<feature type="region of interest" description="Disordered" evidence="1">
    <location>
        <begin position="71"/>
        <end position="106"/>
    </location>
</feature>
<evidence type="ECO:0000313" key="3">
    <source>
        <dbReference type="Proteomes" id="UP001589858"/>
    </source>
</evidence>
<dbReference type="EMBL" id="JBHLTM010000067">
    <property type="protein sequence ID" value="MFC0686431.1"/>
    <property type="molecule type" value="Genomic_DNA"/>
</dbReference>